<dbReference type="AlphaFoldDB" id="A0A941EAD1"/>
<name>A0A941EAD1_9ACTN</name>
<feature type="signal peptide" evidence="1">
    <location>
        <begin position="1"/>
        <end position="29"/>
    </location>
</feature>
<organism evidence="2 3">
    <name type="scientific">Actinospica acidithermotolerans</name>
    <dbReference type="NCBI Taxonomy" id="2828514"/>
    <lineage>
        <taxon>Bacteria</taxon>
        <taxon>Bacillati</taxon>
        <taxon>Actinomycetota</taxon>
        <taxon>Actinomycetes</taxon>
        <taxon>Catenulisporales</taxon>
        <taxon>Actinospicaceae</taxon>
        <taxon>Actinospica</taxon>
    </lineage>
</organism>
<evidence type="ECO:0000313" key="2">
    <source>
        <dbReference type="EMBL" id="MBR7827896.1"/>
    </source>
</evidence>
<reference evidence="2" key="1">
    <citation type="submission" date="2021-04" db="EMBL/GenBank/DDBJ databases">
        <title>Genome based classification of Actinospica acidithermotolerans sp. nov., an actinobacterium isolated from an Indonesian hot spring.</title>
        <authorList>
            <person name="Kusuma A.B."/>
            <person name="Putra K.E."/>
            <person name="Nafisah S."/>
            <person name="Loh J."/>
            <person name="Nouioui I."/>
            <person name="Goodfellow M."/>
        </authorList>
    </citation>
    <scope>NUCLEOTIDE SEQUENCE</scope>
    <source>
        <strain evidence="2">MGRD01-02</strain>
    </source>
</reference>
<comment type="caution">
    <text evidence="2">The sequence shown here is derived from an EMBL/GenBank/DDBJ whole genome shotgun (WGS) entry which is preliminary data.</text>
</comment>
<sequence length="156" mass="15636">MRVKSSLLRLAAAGAVVLSAAATAVPSSAAAVAPLKASSGTLSTHVSSTVARAVSPDSAGSIICHGDLCIQRVTSVVNGVATVEAWADGYTFTGHFELSGPDGFIANYPSSGYRTWVAGGTGAYFSGLAQDVTYTITAWSGTGAPYGDIGQVSFGI</sequence>
<feature type="chain" id="PRO_5036898346" evidence="1">
    <location>
        <begin position="30"/>
        <end position="156"/>
    </location>
</feature>
<dbReference type="EMBL" id="JAGSOH010000044">
    <property type="protein sequence ID" value="MBR7827896.1"/>
    <property type="molecule type" value="Genomic_DNA"/>
</dbReference>
<gene>
    <name evidence="2" type="ORF">KDK95_16380</name>
</gene>
<keyword evidence="3" id="KW-1185">Reference proteome</keyword>
<dbReference type="RefSeq" id="WP_212519038.1">
    <property type="nucleotide sequence ID" value="NZ_JAGSOH010000044.1"/>
</dbReference>
<protein>
    <submittedName>
        <fullName evidence="2">Uncharacterized protein</fullName>
    </submittedName>
</protein>
<evidence type="ECO:0000313" key="3">
    <source>
        <dbReference type="Proteomes" id="UP000676325"/>
    </source>
</evidence>
<evidence type="ECO:0000256" key="1">
    <source>
        <dbReference type="SAM" id="SignalP"/>
    </source>
</evidence>
<accession>A0A941EAD1</accession>
<keyword evidence="1" id="KW-0732">Signal</keyword>
<proteinExistence type="predicted"/>
<dbReference type="Proteomes" id="UP000676325">
    <property type="component" value="Unassembled WGS sequence"/>
</dbReference>